<gene>
    <name evidence="1" type="ORF">RHMOL_Rhmol04G0255300</name>
</gene>
<evidence type="ECO:0000313" key="1">
    <source>
        <dbReference type="EMBL" id="KAI8560439.1"/>
    </source>
</evidence>
<protein>
    <submittedName>
        <fullName evidence="1">Uncharacterized protein</fullName>
    </submittedName>
</protein>
<dbReference type="EMBL" id="CM046391">
    <property type="protein sequence ID" value="KAI8560439.1"/>
    <property type="molecule type" value="Genomic_DNA"/>
</dbReference>
<sequence>MKFRVLETQLTETDVEVEKLKKELAEAKTAAAAAEAQAKKLKEEKREKMKVADAKGYEAGIKRAALEYTQIAHKMAQAF</sequence>
<name>A0ACC0P5Y7_RHOML</name>
<organism evidence="1 2">
    <name type="scientific">Rhododendron molle</name>
    <name type="common">Chinese azalea</name>
    <name type="synonym">Azalea mollis</name>
    <dbReference type="NCBI Taxonomy" id="49168"/>
    <lineage>
        <taxon>Eukaryota</taxon>
        <taxon>Viridiplantae</taxon>
        <taxon>Streptophyta</taxon>
        <taxon>Embryophyta</taxon>
        <taxon>Tracheophyta</taxon>
        <taxon>Spermatophyta</taxon>
        <taxon>Magnoliopsida</taxon>
        <taxon>eudicotyledons</taxon>
        <taxon>Gunneridae</taxon>
        <taxon>Pentapetalae</taxon>
        <taxon>asterids</taxon>
        <taxon>Ericales</taxon>
        <taxon>Ericaceae</taxon>
        <taxon>Ericoideae</taxon>
        <taxon>Rhodoreae</taxon>
        <taxon>Rhododendron</taxon>
    </lineage>
</organism>
<evidence type="ECO:0000313" key="2">
    <source>
        <dbReference type="Proteomes" id="UP001062846"/>
    </source>
</evidence>
<comment type="caution">
    <text evidence="1">The sequence shown here is derived from an EMBL/GenBank/DDBJ whole genome shotgun (WGS) entry which is preliminary data.</text>
</comment>
<accession>A0ACC0P5Y7</accession>
<proteinExistence type="predicted"/>
<dbReference type="Proteomes" id="UP001062846">
    <property type="component" value="Chromosome 4"/>
</dbReference>
<reference evidence="1" key="1">
    <citation type="submission" date="2022-02" db="EMBL/GenBank/DDBJ databases">
        <title>Plant Genome Project.</title>
        <authorList>
            <person name="Zhang R.-G."/>
        </authorList>
    </citation>
    <scope>NUCLEOTIDE SEQUENCE</scope>
    <source>
        <strain evidence="1">AT1</strain>
    </source>
</reference>
<keyword evidence="2" id="KW-1185">Reference proteome</keyword>